<dbReference type="NCBIfam" id="NF006054">
    <property type="entry name" value="PRK08202.1"/>
    <property type="match status" value="1"/>
</dbReference>
<evidence type="ECO:0000256" key="10">
    <source>
        <dbReference type="PIRSR" id="PIRSR000477-2"/>
    </source>
</evidence>
<organism evidence="12 13">
    <name type="scientific">Neoaquamicrobium microcysteis</name>
    <dbReference type="NCBI Taxonomy" id="2682781"/>
    <lineage>
        <taxon>Bacteria</taxon>
        <taxon>Pseudomonadati</taxon>
        <taxon>Pseudomonadota</taxon>
        <taxon>Alphaproteobacteria</taxon>
        <taxon>Hyphomicrobiales</taxon>
        <taxon>Phyllobacteriaceae</taxon>
        <taxon>Neoaquamicrobium</taxon>
    </lineage>
</organism>
<dbReference type="RefSeq" id="WP_148917106.1">
    <property type="nucleotide sequence ID" value="NZ_VSZS01000068.1"/>
</dbReference>
<feature type="binding site" evidence="10">
    <location>
        <position position="227"/>
    </location>
    <ligand>
        <name>a purine D-ribonucleoside</name>
        <dbReference type="ChEBI" id="CHEBI:142355"/>
    </ligand>
</feature>
<dbReference type="Pfam" id="PF01048">
    <property type="entry name" value="PNP_UDP_1"/>
    <property type="match status" value="1"/>
</dbReference>
<reference evidence="12 13" key="1">
    <citation type="submission" date="2019-08" db="EMBL/GenBank/DDBJ databases">
        <authorList>
            <person name="Seo Y.L."/>
        </authorList>
    </citation>
    <scope>NUCLEOTIDE SEQUENCE [LARGE SCALE GENOMIC DNA]</scope>
    <source>
        <strain evidence="12 13">MaA-C15</strain>
    </source>
</reference>
<feature type="binding site" evidence="10">
    <location>
        <position position="108"/>
    </location>
    <ligand>
        <name>phosphate</name>
        <dbReference type="ChEBI" id="CHEBI:43474"/>
    </ligand>
</feature>
<dbReference type="Proteomes" id="UP000323258">
    <property type="component" value="Unassembled WGS sequence"/>
</dbReference>
<comment type="similarity">
    <text evidence="2 9">Belongs to the PNP/MTAP phosphorylase family.</text>
</comment>
<dbReference type="GO" id="GO:0004731">
    <property type="term" value="F:purine-nucleoside phosphorylase activity"/>
    <property type="evidence" value="ECO:0007669"/>
    <property type="project" value="UniProtKB-EC"/>
</dbReference>
<evidence type="ECO:0000259" key="11">
    <source>
        <dbReference type="Pfam" id="PF01048"/>
    </source>
</evidence>
<dbReference type="OrthoDB" id="1523230at2"/>
<evidence type="ECO:0000256" key="8">
    <source>
        <dbReference type="ARBA" id="ARBA00031036"/>
    </source>
</evidence>
<evidence type="ECO:0000256" key="9">
    <source>
        <dbReference type="PIRNR" id="PIRNR000477"/>
    </source>
</evidence>
<evidence type="ECO:0000256" key="6">
    <source>
        <dbReference type="ARBA" id="ARBA00022676"/>
    </source>
</evidence>
<evidence type="ECO:0000256" key="3">
    <source>
        <dbReference type="ARBA" id="ARBA00011233"/>
    </source>
</evidence>
<protein>
    <recommendedName>
        <fullName evidence="5 9">Purine nucleoside phosphorylase</fullName>
        <ecNumber evidence="4 9">2.4.2.1</ecNumber>
    </recommendedName>
    <alternativeName>
        <fullName evidence="8 9">Inosine-guanosine phosphorylase</fullName>
    </alternativeName>
</protein>
<feature type="domain" description="Nucleoside phosphorylase" evidence="11">
    <location>
        <begin position="20"/>
        <end position="261"/>
    </location>
</feature>
<gene>
    <name evidence="12" type="ORF">FY036_23490</name>
</gene>
<comment type="function">
    <text evidence="9">The purine nucleoside phosphorylases catalyze the phosphorolytic breakdown of the N-glycosidic bond in the beta-(deoxy)ribonucleoside molecules, with the formation of the corresponding free purine bases and pentose-1-phosphate.</text>
</comment>
<keyword evidence="6 9" id="KW-0328">Glycosyltransferase</keyword>
<dbReference type="PIRSF" id="PIRSF000477">
    <property type="entry name" value="PurNPase"/>
    <property type="match status" value="1"/>
</dbReference>
<dbReference type="InterPro" id="IPR011268">
    <property type="entry name" value="Purine_phosphorylase"/>
</dbReference>
<dbReference type="NCBIfam" id="TIGR01698">
    <property type="entry name" value="PUNP"/>
    <property type="match status" value="1"/>
</dbReference>
<evidence type="ECO:0000256" key="4">
    <source>
        <dbReference type="ARBA" id="ARBA00011886"/>
    </source>
</evidence>
<feature type="binding site" evidence="10">
    <location>
        <position position="25"/>
    </location>
    <ligand>
        <name>phosphate</name>
        <dbReference type="ChEBI" id="CHEBI:43474"/>
    </ligand>
</feature>
<dbReference type="InterPro" id="IPR035994">
    <property type="entry name" value="Nucleoside_phosphorylase_sf"/>
</dbReference>
<dbReference type="EC" id="2.4.2.1" evidence="4 9"/>
<comment type="caution">
    <text evidence="12">The sequence shown here is derived from an EMBL/GenBank/DDBJ whole genome shotgun (WGS) entry which is preliminary data.</text>
</comment>
<dbReference type="EMBL" id="VSZS01000068">
    <property type="protein sequence ID" value="TYR29798.1"/>
    <property type="molecule type" value="Genomic_DNA"/>
</dbReference>
<evidence type="ECO:0000256" key="2">
    <source>
        <dbReference type="ARBA" id="ARBA00006751"/>
    </source>
</evidence>
<evidence type="ECO:0000256" key="5">
    <source>
        <dbReference type="ARBA" id="ARBA00013834"/>
    </source>
</evidence>
<evidence type="ECO:0000313" key="13">
    <source>
        <dbReference type="Proteomes" id="UP000323258"/>
    </source>
</evidence>
<dbReference type="SUPFAM" id="SSF53167">
    <property type="entry name" value="Purine and uridine phosphorylases"/>
    <property type="match status" value="1"/>
</dbReference>
<dbReference type="CDD" id="cd09009">
    <property type="entry name" value="PNP-EcPNPII_like"/>
    <property type="match status" value="1"/>
</dbReference>
<evidence type="ECO:0000256" key="7">
    <source>
        <dbReference type="ARBA" id="ARBA00022679"/>
    </source>
</evidence>
<sequence length="268" mass="28076">MNRTIAKITEMLEGRTPKTALVLGSGLGGLVDEVTDAVRIPYGELPVFPQSGVTGHAGQLVAGDLAGTPVIMLAGRAHYYEHGNPAAMRPALEALAGIGIEKLILTNAAGSLEPDMGPGSVMLITDHINFSGTNPLFGEPTDKRFVGLTEAYDAGIRAAFEKAAEATGTPLHQGVYMWFSGPSFETPAEIRMARVMGANAVGMSTVPEVILARFLGLRVAACSVVTNLAAGMTGQELSHQETKDMAPLGGKRLAAILKKMFADGMLDE</sequence>
<reference evidence="12 13" key="2">
    <citation type="submission" date="2019-09" db="EMBL/GenBank/DDBJ databases">
        <title>Mesorhizobium sp. MaA-C15 isolated from Microcystis aeruginosa.</title>
        <authorList>
            <person name="Jeong S.E."/>
            <person name="Jin H.M."/>
            <person name="Jeon C.O."/>
        </authorList>
    </citation>
    <scope>NUCLEOTIDE SEQUENCE [LARGE SCALE GENOMIC DNA]</scope>
    <source>
        <strain evidence="12 13">MaA-C15</strain>
    </source>
</reference>
<proteinExistence type="inferred from homology"/>
<dbReference type="PANTHER" id="PTHR11904">
    <property type="entry name" value="METHYLTHIOADENOSINE/PURINE NUCLEOSIDE PHOSPHORYLASE"/>
    <property type="match status" value="1"/>
</dbReference>
<dbReference type="GO" id="GO:0005737">
    <property type="term" value="C:cytoplasm"/>
    <property type="evidence" value="ECO:0007669"/>
    <property type="project" value="TreeGrafter"/>
</dbReference>
<feature type="binding site" evidence="10">
    <location>
        <begin position="76"/>
        <end position="78"/>
    </location>
    <ligand>
        <name>phosphate</name>
        <dbReference type="ChEBI" id="CHEBI:43474"/>
    </ligand>
</feature>
<dbReference type="InterPro" id="IPR011269">
    <property type="entry name" value="PUNP"/>
</dbReference>
<name>A0A5D4GN95_9HYPH</name>
<keyword evidence="7 9" id="KW-0808">Transferase</keyword>
<dbReference type="GO" id="GO:0009116">
    <property type="term" value="P:nucleoside metabolic process"/>
    <property type="evidence" value="ECO:0007669"/>
    <property type="project" value="InterPro"/>
</dbReference>
<dbReference type="PANTHER" id="PTHR11904:SF9">
    <property type="entry name" value="PURINE NUCLEOSIDE PHOSPHORYLASE-RELATED"/>
    <property type="match status" value="1"/>
</dbReference>
<dbReference type="InterPro" id="IPR000845">
    <property type="entry name" value="Nucleoside_phosphorylase_d"/>
</dbReference>
<comment type="pathway">
    <text evidence="1 9">Purine metabolism; purine nucleoside salvage.</text>
</comment>
<comment type="subunit">
    <text evidence="3">Homotrimer.</text>
</comment>
<evidence type="ECO:0000256" key="1">
    <source>
        <dbReference type="ARBA" id="ARBA00005058"/>
    </source>
</evidence>
<feature type="binding site" evidence="10">
    <location>
        <position position="204"/>
    </location>
    <ligand>
        <name>phosphate</name>
        <dbReference type="ChEBI" id="CHEBI:43474"/>
    </ligand>
</feature>
<feature type="binding site" evidence="10">
    <location>
        <position position="56"/>
    </location>
    <ligand>
        <name>phosphate</name>
        <dbReference type="ChEBI" id="CHEBI:43474"/>
    </ligand>
</feature>
<dbReference type="Gene3D" id="3.40.50.1580">
    <property type="entry name" value="Nucleoside phosphorylase domain"/>
    <property type="match status" value="1"/>
</dbReference>
<evidence type="ECO:0000313" key="12">
    <source>
        <dbReference type="EMBL" id="TYR29798.1"/>
    </source>
</evidence>
<keyword evidence="13" id="KW-1185">Reference proteome</keyword>
<dbReference type="UniPathway" id="UPA00606"/>
<accession>A0A5D4GN95</accession>
<dbReference type="NCBIfam" id="TIGR01697">
    <property type="entry name" value="PNPH-PUNA-XAPA"/>
    <property type="match status" value="1"/>
</dbReference>
<feature type="binding site" evidence="10">
    <location>
        <position position="185"/>
    </location>
    <ligand>
        <name>a purine D-ribonucleoside</name>
        <dbReference type="ChEBI" id="CHEBI:142355"/>
    </ligand>
</feature>
<dbReference type="AlphaFoldDB" id="A0A5D4GN95"/>